<name>M8DJ61_9BACL</name>
<dbReference type="PANTHER" id="PTHR37305">
    <property type="entry name" value="INTEGRAL MEMBRANE PROTEIN-RELATED"/>
    <property type="match status" value="1"/>
</dbReference>
<protein>
    <recommendedName>
        <fullName evidence="4">ABC transporter permease</fullName>
    </recommendedName>
</protein>
<dbReference type="Proteomes" id="UP000012081">
    <property type="component" value="Unassembled WGS sequence"/>
</dbReference>
<keyword evidence="1" id="KW-1133">Transmembrane helix</keyword>
<dbReference type="AlphaFoldDB" id="M8DJ61"/>
<feature type="transmembrane region" description="Helical" evidence="1">
    <location>
        <begin position="167"/>
        <end position="186"/>
    </location>
</feature>
<sequence>MKAVLLEFYKLRRKRVFLMIVLFLLVEISWAFLSVSMAMSRNPDKAGWEGIVVTIASMNGLFLPILSAVVVSRISDMEHTGNTWKLLMAASLPRSRIYAAKYACACLLMLLAMILLSIAIATFGLANGFAQPLPLSLLLRFVSGTMLANMAVIALQQWISSAVKNQAFGLGLGMVGGFIGMTADLFPEAVRRIFVWSYYTGLSCVTYKYENGTMEFVTRSVEPALPLAVVLMGGAVYLIGSIHMSRKEE</sequence>
<dbReference type="RefSeq" id="WP_003386943.1">
    <property type="nucleotide sequence ID" value="NZ_APBN01000002.1"/>
</dbReference>
<evidence type="ECO:0000313" key="3">
    <source>
        <dbReference type="Proteomes" id="UP000012081"/>
    </source>
</evidence>
<feature type="transmembrane region" description="Helical" evidence="1">
    <location>
        <begin position="102"/>
        <end position="125"/>
    </location>
</feature>
<dbReference type="PANTHER" id="PTHR37305:SF1">
    <property type="entry name" value="MEMBRANE PROTEIN"/>
    <property type="match status" value="1"/>
</dbReference>
<reference evidence="2 3" key="1">
    <citation type="submission" date="2013-03" db="EMBL/GenBank/DDBJ databases">
        <title>Assembly of a new bacterial strain Brevibacillus borstelensis AK1.</title>
        <authorList>
            <person name="Rajan I."/>
            <person name="PoliReddy D."/>
            <person name="Sugumar T."/>
            <person name="Rathinam K."/>
            <person name="Alqarawi S."/>
            <person name="Khalil A.B."/>
            <person name="Sivakumar N."/>
        </authorList>
    </citation>
    <scope>NUCLEOTIDE SEQUENCE [LARGE SCALE GENOMIC DNA]</scope>
    <source>
        <strain evidence="2 3">AK1</strain>
    </source>
</reference>
<keyword evidence="3" id="KW-1185">Reference proteome</keyword>
<dbReference type="CDD" id="cd21809">
    <property type="entry name" value="ABC-2_lan_permease-like"/>
    <property type="match status" value="1"/>
</dbReference>
<accession>M8DJ61</accession>
<dbReference type="Pfam" id="PF12730">
    <property type="entry name" value="ABC2_membrane_4"/>
    <property type="match status" value="1"/>
</dbReference>
<organism evidence="2 3">
    <name type="scientific">Brevibacillus borstelensis AK1</name>
    <dbReference type="NCBI Taxonomy" id="1300222"/>
    <lineage>
        <taxon>Bacteria</taxon>
        <taxon>Bacillati</taxon>
        <taxon>Bacillota</taxon>
        <taxon>Bacilli</taxon>
        <taxon>Bacillales</taxon>
        <taxon>Paenibacillaceae</taxon>
        <taxon>Brevibacillus</taxon>
    </lineage>
</organism>
<keyword evidence="1" id="KW-0812">Transmembrane</keyword>
<comment type="caution">
    <text evidence="2">The sequence shown here is derived from an EMBL/GenBank/DDBJ whole genome shotgun (WGS) entry which is preliminary data.</text>
</comment>
<evidence type="ECO:0000313" key="2">
    <source>
        <dbReference type="EMBL" id="EMT53472.1"/>
    </source>
</evidence>
<proteinExistence type="predicted"/>
<feature type="transmembrane region" description="Helical" evidence="1">
    <location>
        <begin position="16"/>
        <end position="39"/>
    </location>
</feature>
<feature type="transmembrane region" description="Helical" evidence="1">
    <location>
        <begin position="137"/>
        <end position="155"/>
    </location>
</feature>
<dbReference type="STRING" id="1300222.I532_05650"/>
<evidence type="ECO:0000256" key="1">
    <source>
        <dbReference type="SAM" id="Phobius"/>
    </source>
</evidence>
<dbReference type="EMBL" id="APBN01000002">
    <property type="protein sequence ID" value="EMT53472.1"/>
    <property type="molecule type" value="Genomic_DNA"/>
</dbReference>
<evidence type="ECO:0008006" key="4">
    <source>
        <dbReference type="Google" id="ProtNLM"/>
    </source>
</evidence>
<dbReference type="OrthoDB" id="3190532at2"/>
<feature type="transmembrane region" description="Helical" evidence="1">
    <location>
        <begin position="224"/>
        <end position="244"/>
    </location>
</feature>
<feature type="transmembrane region" description="Helical" evidence="1">
    <location>
        <begin position="51"/>
        <end position="71"/>
    </location>
</feature>
<keyword evidence="1" id="KW-0472">Membrane</keyword>
<dbReference type="PATRIC" id="fig|1300222.3.peg.1160"/>
<gene>
    <name evidence="2" type="ORF">I532_05650</name>
</gene>